<comment type="caution">
    <text evidence="2">The sequence shown here is derived from an EMBL/GenBank/DDBJ whole genome shotgun (WGS) entry which is preliminary data.</text>
</comment>
<name>A0A8E1WJQ8_9HYPH</name>
<accession>A0A8E1WJQ8</accession>
<feature type="region of interest" description="Disordered" evidence="1">
    <location>
        <begin position="50"/>
        <end position="70"/>
    </location>
</feature>
<protein>
    <submittedName>
        <fullName evidence="2">Uncharacterized protein</fullName>
    </submittedName>
</protein>
<sequence length="131" mass="14448">MVVSYHGRSMKPACHVTEVKAASFAALDCGANPRVQGRDPCERGHFRWKIPSHHRQGRRTSGSEARRKADLYDQRWHRSVTASQGIDAVDPKQRNACRTSRLRVALQAAVPMAGGEGSPGSLLQVSFLLWG</sequence>
<evidence type="ECO:0000256" key="1">
    <source>
        <dbReference type="SAM" id="MobiDB-lite"/>
    </source>
</evidence>
<dbReference type="RefSeq" id="WP_184770849.1">
    <property type="nucleotide sequence ID" value="NZ_JACHGI010000009.1"/>
</dbReference>
<evidence type="ECO:0000313" key="2">
    <source>
        <dbReference type="EMBL" id="MBB6468387.1"/>
    </source>
</evidence>
<dbReference type="AlphaFoldDB" id="A0A8E1WJQ8"/>
<gene>
    <name evidence="2" type="ORF">HNQ96_004271</name>
</gene>
<organism evidence="2 3">
    <name type="scientific">Aminobacter carboxidus</name>
    <dbReference type="NCBI Taxonomy" id="376165"/>
    <lineage>
        <taxon>Bacteria</taxon>
        <taxon>Pseudomonadati</taxon>
        <taxon>Pseudomonadota</taxon>
        <taxon>Alphaproteobacteria</taxon>
        <taxon>Hyphomicrobiales</taxon>
        <taxon>Phyllobacteriaceae</taxon>
        <taxon>Aminobacter</taxon>
    </lineage>
</organism>
<dbReference type="Proteomes" id="UP000532373">
    <property type="component" value="Unassembled WGS sequence"/>
</dbReference>
<evidence type="ECO:0000313" key="3">
    <source>
        <dbReference type="Proteomes" id="UP000532373"/>
    </source>
</evidence>
<proteinExistence type="predicted"/>
<reference evidence="2 3" key="1">
    <citation type="submission" date="2020-08" db="EMBL/GenBank/DDBJ databases">
        <title>Genomic Encyclopedia of Type Strains, Phase IV (KMG-IV): sequencing the most valuable type-strain genomes for metagenomic binning, comparative biology and taxonomic classification.</title>
        <authorList>
            <person name="Goeker M."/>
        </authorList>
    </citation>
    <scope>NUCLEOTIDE SEQUENCE [LARGE SCALE GENOMIC DNA]</scope>
    <source>
        <strain evidence="2 3">DSM 17454</strain>
    </source>
</reference>
<dbReference type="EMBL" id="JACHGI010000009">
    <property type="protein sequence ID" value="MBB6468387.1"/>
    <property type="molecule type" value="Genomic_DNA"/>
</dbReference>